<proteinExistence type="predicted"/>
<feature type="transmembrane region" description="Helical" evidence="9">
    <location>
        <begin position="242"/>
        <end position="263"/>
    </location>
</feature>
<dbReference type="GO" id="GO:0005886">
    <property type="term" value="C:plasma membrane"/>
    <property type="evidence" value="ECO:0007669"/>
    <property type="project" value="UniProtKB-SubCell"/>
</dbReference>
<evidence type="ECO:0000256" key="8">
    <source>
        <dbReference type="SAM" id="MobiDB-lite"/>
    </source>
</evidence>
<comment type="subcellular location">
    <subcellularLocation>
        <location evidence="1">Cell membrane</location>
        <topology evidence="1">Multi-pass membrane protein</topology>
    </subcellularLocation>
</comment>
<dbReference type="OrthoDB" id="3404679at2"/>
<dbReference type="Gene3D" id="3.40.50.1110">
    <property type="entry name" value="SGNH hydrolase"/>
    <property type="match status" value="1"/>
</dbReference>
<comment type="caution">
    <text evidence="11">The sequence shown here is derived from an EMBL/GenBank/DDBJ whole genome shotgun (WGS) entry which is preliminary data.</text>
</comment>
<gene>
    <name evidence="11" type="ORF">E5334_04780</name>
</gene>
<dbReference type="GO" id="GO:0016747">
    <property type="term" value="F:acyltransferase activity, transferring groups other than amino-acyl groups"/>
    <property type="evidence" value="ECO:0007669"/>
    <property type="project" value="InterPro"/>
</dbReference>
<evidence type="ECO:0000256" key="9">
    <source>
        <dbReference type="SAM" id="Phobius"/>
    </source>
</evidence>
<keyword evidence="7 11" id="KW-0012">Acyltransferase</keyword>
<evidence type="ECO:0000259" key="10">
    <source>
        <dbReference type="Pfam" id="PF01757"/>
    </source>
</evidence>
<keyword evidence="3" id="KW-0808">Transferase</keyword>
<feature type="transmembrane region" description="Helical" evidence="9">
    <location>
        <begin position="46"/>
        <end position="66"/>
    </location>
</feature>
<feature type="compositionally biased region" description="Basic residues" evidence="8">
    <location>
        <begin position="21"/>
        <end position="34"/>
    </location>
</feature>
<dbReference type="InterPro" id="IPR050879">
    <property type="entry name" value="Acyltransferase_3"/>
</dbReference>
<feature type="transmembrane region" description="Helical" evidence="9">
    <location>
        <begin position="444"/>
        <end position="462"/>
    </location>
</feature>
<keyword evidence="2" id="KW-1003">Cell membrane</keyword>
<evidence type="ECO:0000313" key="11">
    <source>
        <dbReference type="EMBL" id="TGY62720.1"/>
    </source>
</evidence>
<sequence length="703" mass="74896">MTSSSRARTTTSSSAQEASRRAPHRSARPPHKRPAQSAPRRPQARVASLDGLRTLAIVAIVLYHAQCPWLPSGHMGVVIFLVLTGYLFTVSLLRRLRARRYSLAAICRRRFLRVWPSMAAMVVALTALCVVANHVLLTKLRPDIVPSLLFFDNWHYIASGQSYFDAIGSPSPLTPLWYVSLDAQLCLIWAMAVWLVAKLAPRRSLTWVRRLALLGALASLVAMALLYNPAADPSRVYYGTDTRAFSFLAGAWLAVVWSPNLAASKAQGFAFASRLLPLLKARGASGASAAEKPAAFRAAVQPQVVRVSRSVMQGASLGALAFLALIMVLVPADAPFFYWGGMGLVTVATCVLLGALAVPGLWVTRLFGLPAAAWVGARSYGLYLWHYPLLLLIGGNLAKGQLAQFVAAVGMACGVAMLSFHFIERPFQSGAVMARLADARHRKAVIAALAVVGVAAVGLALVPETYLVPQEAIKSTGDAADAAVDTSKIDRSEAAGGEAAQGEAADPSAQLPQEPFSLTAGAQEIQEGAFAPLLIGDSVPGDSPFNLWFPSGFMDAYIGRHPSQALSVLKGYVEQGALSDCLVLATFSNSTATPEQLDEMVAAAGENVQIYLVGTVNSDGFQDEQNANLQACAAKYDNVAYVDWPSVVAGHEQEYLWGDGTHLRPEGARAYLDAISRTVAPQMIAEGATVTPLTPEEMTQAGA</sequence>
<name>A0A4V3RRA2_9ACTN</name>
<evidence type="ECO:0000256" key="7">
    <source>
        <dbReference type="ARBA" id="ARBA00023315"/>
    </source>
</evidence>
<dbReference type="GO" id="GO:0009103">
    <property type="term" value="P:lipopolysaccharide biosynthetic process"/>
    <property type="evidence" value="ECO:0007669"/>
    <property type="project" value="TreeGrafter"/>
</dbReference>
<feature type="domain" description="Acyltransferase 3" evidence="10">
    <location>
        <begin position="47"/>
        <end position="418"/>
    </location>
</feature>
<dbReference type="Pfam" id="PF01757">
    <property type="entry name" value="Acyl_transf_3"/>
    <property type="match status" value="1"/>
</dbReference>
<feature type="region of interest" description="Disordered" evidence="8">
    <location>
        <begin position="492"/>
        <end position="511"/>
    </location>
</feature>
<reference evidence="11 12" key="1">
    <citation type="submission" date="2019-04" db="EMBL/GenBank/DDBJ databases">
        <title>Microbes associate with the intestines of laboratory mice.</title>
        <authorList>
            <person name="Navarre W."/>
            <person name="Wong E."/>
            <person name="Huang K."/>
            <person name="Tropini C."/>
            <person name="Ng K."/>
            <person name="Yu B."/>
        </authorList>
    </citation>
    <scope>NUCLEOTIDE SEQUENCE [LARGE SCALE GENOMIC DNA]</scope>
    <source>
        <strain evidence="11 12">NM07_P-09</strain>
    </source>
</reference>
<evidence type="ECO:0000313" key="12">
    <source>
        <dbReference type="Proteomes" id="UP000310263"/>
    </source>
</evidence>
<dbReference type="EMBL" id="SRYE01000002">
    <property type="protein sequence ID" value="TGY62720.1"/>
    <property type="molecule type" value="Genomic_DNA"/>
</dbReference>
<keyword evidence="4 9" id="KW-0812">Transmembrane</keyword>
<evidence type="ECO:0000256" key="5">
    <source>
        <dbReference type="ARBA" id="ARBA00022989"/>
    </source>
</evidence>
<evidence type="ECO:0000256" key="6">
    <source>
        <dbReference type="ARBA" id="ARBA00023136"/>
    </source>
</evidence>
<dbReference type="AlphaFoldDB" id="A0A4V3RRA2"/>
<feature type="transmembrane region" description="Helical" evidence="9">
    <location>
        <begin position="72"/>
        <end position="93"/>
    </location>
</feature>
<dbReference type="InterPro" id="IPR002656">
    <property type="entry name" value="Acyl_transf_3_dom"/>
</dbReference>
<evidence type="ECO:0000256" key="2">
    <source>
        <dbReference type="ARBA" id="ARBA00022475"/>
    </source>
</evidence>
<keyword evidence="6 9" id="KW-0472">Membrane</keyword>
<accession>A0A4V3RRA2</accession>
<dbReference type="Proteomes" id="UP000310263">
    <property type="component" value="Unassembled WGS sequence"/>
</dbReference>
<dbReference type="PANTHER" id="PTHR23028:SF53">
    <property type="entry name" value="ACYL_TRANSF_3 DOMAIN-CONTAINING PROTEIN"/>
    <property type="match status" value="1"/>
</dbReference>
<feature type="transmembrane region" description="Helical" evidence="9">
    <location>
        <begin position="176"/>
        <end position="199"/>
    </location>
</feature>
<feature type="compositionally biased region" description="Low complexity" evidence="8">
    <location>
        <begin position="494"/>
        <end position="505"/>
    </location>
</feature>
<feature type="transmembrane region" description="Helical" evidence="9">
    <location>
        <begin position="311"/>
        <end position="330"/>
    </location>
</feature>
<dbReference type="SUPFAM" id="SSF52266">
    <property type="entry name" value="SGNH hydrolase"/>
    <property type="match status" value="1"/>
</dbReference>
<dbReference type="PANTHER" id="PTHR23028">
    <property type="entry name" value="ACETYLTRANSFERASE"/>
    <property type="match status" value="1"/>
</dbReference>
<protein>
    <submittedName>
        <fullName evidence="11">Acyltransferase</fullName>
    </submittedName>
</protein>
<evidence type="ECO:0000256" key="4">
    <source>
        <dbReference type="ARBA" id="ARBA00022692"/>
    </source>
</evidence>
<dbReference type="InterPro" id="IPR036514">
    <property type="entry name" value="SGNH_hydro_sf"/>
</dbReference>
<feature type="transmembrane region" description="Helical" evidence="9">
    <location>
        <begin position="405"/>
        <end position="423"/>
    </location>
</feature>
<dbReference type="RefSeq" id="WP_136012448.1">
    <property type="nucleotide sequence ID" value="NZ_SRYE01000002.1"/>
</dbReference>
<keyword evidence="12" id="KW-1185">Reference proteome</keyword>
<evidence type="ECO:0000256" key="1">
    <source>
        <dbReference type="ARBA" id="ARBA00004651"/>
    </source>
</evidence>
<feature type="transmembrane region" description="Helical" evidence="9">
    <location>
        <begin position="366"/>
        <end position="385"/>
    </location>
</feature>
<feature type="region of interest" description="Disordered" evidence="8">
    <location>
        <begin position="1"/>
        <end position="43"/>
    </location>
</feature>
<feature type="compositionally biased region" description="Low complexity" evidence="8">
    <location>
        <begin position="1"/>
        <end position="17"/>
    </location>
</feature>
<organism evidence="11 12">
    <name type="scientific">Muricaecibacterium torontonense</name>
    <dbReference type="NCBI Taxonomy" id="3032871"/>
    <lineage>
        <taxon>Bacteria</taxon>
        <taxon>Bacillati</taxon>
        <taxon>Actinomycetota</taxon>
        <taxon>Coriobacteriia</taxon>
        <taxon>Coriobacteriales</taxon>
        <taxon>Atopobiaceae</taxon>
        <taxon>Muricaecibacterium</taxon>
    </lineage>
</organism>
<keyword evidence="5 9" id="KW-1133">Transmembrane helix</keyword>
<evidence type="ECO:0000256" key="3">
    <source>
        <dbReference type="ARBA" id="ARBA00022679"/>
    </source>
</evidence>
<feature type="transmembrane region" description="Helical" evidence="9">
    <location>
        <begin position="336"/>
        <end position="359"/>
    </location>
</feature>
<feature type="transmembrane region" description="Helical" evidence="9">
    <location>
        <begin position="211"/>
        <end position="230"/>
    </location>
</feature>
<feature type="transmembrane region" description="Helical" evidence="9">
    <location>
        <begin position="114"/>
        <end position="137"/>
    </location>
</feature>